<dbReference type="GO" id="GO:0047936">
    <property type="term" value="F:glucose 1-dehydrogenase [NAD(P)+] activity"/>
    <property type="evidence" value="ECO:0007669"/>
    <property type="project" value="UniProtKB-EC"/>
</dbReference>
<dbReference type="NCBIfam" id="NF005559">
    <property type="entry name" value="PRK07231.1"/>
    <property type="match status" value="1"/>
</dbReference>
<evidence type="ECO:0000256" key="1">
    <source>
        <dbReference type="ARBA" id="ARBA00006484"/>
    </source>
</evidence>
<dbReference type="SMART" id="SM00822">
    <property type="entry name" value="PKS_KR"/>
    <property type="match status" value="1"/>
</dbReference>
<evidence type="ECO:0000256" key="2">
    <source>
        <dbReference type="ARBA" id="ARBA00023002"/>
    </source>
</evidence>
<dbReference type="AlphaFoldDB" id="A0A523V1N9"/>
<dbReference type="Pfam" id="PF13561">
    <property type="entry name" value="adh_short_C2"/>
    <property type="match status" value="1"/>
</dbReference>
<dbReference type="PANTHER" id="PTHR42760:SF115">
    <property type="entry name" value="3-OXOACYL-[ACYL-CARRIER-PROTEIN] REDUCTASE FABG"/>
    <property type="match status" value="1"/>
</dbReference>
<protein>
    <submittedName>
        <fullName evidence="4">Glucose 1-dehydrogenase</fullName>
        <ecNumber evidence="4">1.1.1.47</ecNumber>
    </submittedName>
</protein>
<dbReference type="PROSITE" id="PS00061">
    <property type="entry name" value="ADH_SHORT"/>
    <property type="match status" value="1"/>
</dbReference>
<keyword evidence="2 4" id="KW-0560">Oxidoreductase</keyword>
<dbReference type="InterPro" id="IPR057326">
    <property type="entry name" value="KR_dom"/>
</dbReference>
<dbReference type="PRINTS" id="PR00081">
    <property type="entry name" value="GDHRDH"/>
</dbReference>
<dbReference type="EMBL" id="SOJK01000010">
    <property type="protein sequence ID" value="TET48649.1"/>
    <property type="molecule type" value="Genomic_DNA"/>
</dbReference>
<organism evidence="4 5">
    <name type="scientific">Aerophobetes bacterium</name>
    <dbReference type="NCBI Taxonomy" id="2030807"/>
    <lineage>
        <taxon>Bacteria</taxon>
        <taxon>Candidatus Aerophobota</taxon>
    </lineage>
</organism>
<comment type="caution">
    <text evidence="4">The sequence shown here is derived from an EMBL/GenBank/DDBJ whole genome shotgun (WGS) entry which is preliminary data.</text>
</comment>
<evidence type="ECO:0000313" key="5">
    <source>
        <dbReference type="Proteomes" id="UP000320679"/>
    </source>
</evidence>
<comment type="similarity">
    <text evidence="1">Belongs to the short-chain dehydrogenases/reductases (SDR) family.</text>
</comment>
<dbReference type="InterPro" id="IPR020904">
    <property type="entry name" value="Sc_DH/Rdtase_CS"/>
</dbReference>
<dbReference type="InterPro" id="IPR036291">
    <property type="entry name" value="NAD(P)-bd_dom_sf"/>
</dbReference>
<proteinExistence type="inferred from homology"/>
<dbReference type="InterPro" id="IPR002347">
    <property type="entry name" value="SDR_fam"/>
</dbReference>
<sequence>MEKLVLKARNVHSLFDLSGKVAVVTGGGKGLGEAMALALAGAGADVVVAGKTFAHVQRVAEELATMGHRSLALEVEVRDQELVARMVSTVTKQLGRLDILVNSAGFADVEPLIEFPLDLWEYIMDVNVKGTFLCSREAAKVMLPQGKGKIINISSLQGFVGRAGDPAYAASKAAVNLMTKSMACEWARKGIGVNAIAPTWCWTDLTAPILRNSTFYKQLQQRIPLGRAGNREDLFGIVVFLASEASNFINGAIIPVDGGAMASDGFPLVPPASQ</sequence>
<dbReference type="PANTHER" id="PTHR42760">
    <property type="entry name" value="SHORT-CHAIN DEHYDROGENASES/REDUCTASES FAMILY MEMBER"/>
    <property type="match status" value="1"/>
</dbReference>
<name>A0A523V1N9_UNCAE</name>
<dbReference type="EC" id="1.1.1.47" evidence="4"/>
<dbReference type="FunFam" id="3.40.50.720:FF:000084">
    <property type="entry name" value="Short-chain dehydrogenase reductase"/>
    <property type="match status" value="1"/>
</dbReference>
<reference evidence="4 5" key="1">
    <citation type="submission" date="2019-03" db="EMBL/GenBank/DDBJ databases">
        <title>Metabolic potential of uncultured bacteria and archaea associated with petroleum seepage in deep-sea sediments.</title>
        <authorList>
            <person name="Dong X."/>
            <person name="Hubert C."/>
        </authorList>
    </citation>
    <scope>NUCLEOTIDE SEQUENCE [LARGE SCALE GENOMIC DNA]</scope>
    <source>
        <strain evidence="4">E29_bin78</strain>
    </source>
</reference>
<dbReference type="SUPFAM" id="SSF51735">
    <property type="entry name" value="NAD(P)-binding Rossmann-fold domains"/>
    <property type="match status" value="1"/>
</dbReference>
<dbReference type="Gene3D" id="3.40.50.720">
    <property type="entry name" value="NAD(P)-binding Rossmann-like Domain"/>
    <property type="match status" value="1"/>
</dbReference>
<feature type="domain" description="Ketoreductase" evidence="3">
    <location>
        <begin position="20"/>
        <end position="205"/>
    </location>
</feature>
<gene>
    <name evidence="4" type="ORF">E3J59_00310</name>
</gene>
<dbReference type="PRINTS" id="PR00080">
    <property type="entry name" value="SDRFAMILY"/>
</dbReference>
<evidence type="ECO:0000259" key="3">
    <source>
        <dbReference type="SMART" id="SM00822"/>
    </source>
</evidence>
<dbReference type="Proteomes" id="UP000320679">
    <property type="component" value="Unassembled WGS sequence"/>
</dbReference>
<accession>A0A523V1N9</accession>
<evidence type="ECO:0000313" key="4">
    <source>
        <dbReference type="EMBL" id="TET48649.1"/>
    </source>
</evidence>